<keyword evidence="7" id="KW-0408">Iron</keyword>
<evidence type="ECO:0000256" key="6">
    <source>
        <dbReference type="ARBA" id="ARBA00022898"/>
    </source>
</evidence>
<reference evidence="12 13" key="1">
    <citation type="submission" date="2016-11" db="EMBL/GenBank/DDBJ databases">
        <authorList>
            <person name="Jaros S."/>
            <person name="Januszkiewicz K."/>
            <person name="Wedrychowicz H."/>
        </authorList>
    </citation>
    <scope>NUCLEOTIDE SEQUENCE [LARGE SCALE GENOMIC DNA]</scope>
    <source>
        <strain evidence="12 13">DSM 44666</strain>
    </source>
</reference>
<keyword evidence="13" id="KW-1185">Reference proteome</keyword>
<keyword evidence="6" id="KW-0663">Pyridoxal phosphate</keyword>
<dbReference type="Pfam" id="PF00266">
    <property type="entry name" value="Aminotran_5"/>
    <property type="match status" value="1"/>
</dbReference>
<proteinExistence type="inferred from homology"/>
<dbReference type="OrthoDB" id="9808002at2"/>
<dbReference type="InterPro" id="IPR000192">
    <property type="entry name" value="Aminotrans_V_dom"/>
</dbReference>
<evidence type="ECO:0000259" key="11">
    <source>
        <dbReference type="Pfam" id="PF00266"/>
    </source>
</evidence>
<dbReference type="SUPFAM" id="SSF53383">
    <property type="entry name" value="PLP-dependent transferases"/>
    <property type="match status" value="1"/>
</dbReference>
<dbReference type="Gene3D" id="1.10.260.50">
    <property type="match status" value="1"/>
</dbReference>
<dbReference type="NCBIfam" id="NF002806">
    <property type="entry name" value="PRK02948.1"/>
    <property type="match status" value="1"/>
</dbReference>
<dbReference type="GO" id="GO:0051536">
    <property type="term" value="F:iron-sulfur cluster binding"/>
    <property type="evidence" value="ECO:0007669"/>
    <property type="project" value="UniProtKB-KW"/>
</dbReference>
<evidence type="ECO:0000256" key="4">
    <source>
        <dbReference type="ARBA" id="ARBA00022679"/>
    </source>
</evidence>
<dbReference type="InterPro" id="IPR015422">
    <property type="entry name" value="PyrdxlP-dep_Trfase_small"/>
</dbReference>
<dbReference type="Gene3D" id="3.90.1150.10">
    <property type="entry name" value="Aspartate Aminotransferase, domain 1"/>
    <property type="match status" value="1"/>
</dbReference>
<evidence type="ECO:0000256" key="9">
    <source>
        <dbReference type="ARBA" id="ARBA00050776"/>
    </source>
</evidence>
<comment type="cofactor">
    <cofactor evidence="1 10">
        <name>pyridoxal 5'-phosphate</name>
        <dbReference type="ChEBI" id="CHEBI:597326"/>
    </cofactor>
</comment>
<evidence type="ECO:0000256" key="2">
    <source>
        <dbReference type="ARBA" id="ARBA00006490"/>
    </source>
</evidence>
<dbReference type="InterPro" id="IPR016454">
    <property type="entry name" value="Cysteine_dSase"/>
</dbReference>
<dbReference type="PROSITE" id="PS00595">
    <property type="entry name" value="AA_TRANSFER_CLASS_5"/>
    <property type="match status" value="1"/>
</dbReference>
<keyword evidence="4" id="KW-0808">Transferase</keyword>
<dbReference type="EMBL" id="FQVL01000003">
    <property type="protein sequence ID" value="SHE78191.1"/>
    <property type="molecule type" value="Genomic_DNA"/>
</dbReference>
<accession>A0A1M4WA93</accession>
<dbReference type="EC" id="2.8.1.7" evidence="3"/>
<evidence type="ECO:0000256" key="3">
    <source>
        <dbReference type="ARBA" id="ARBA00012239"/>
    </source>
</evidence>
<dbReference type="STRING" id="112248.SAMN05444392_103123"/>
<dbReference type="GO" id="GO:0046872">
    <property type="term" value="F:metal ion binding"/>
    <property type="evidence" value="ECO:0007669"/>
    <property type="project" value="UniProtKB-KW"/>
</dbReference>
<evidence type="ECO:0000256" key="10">
    <source>
        <dbReference type="RuleBase" id="RU004504"/>
    </source>
</evidence>
<dbReference type="PANTHER" id="PTHR11601:SF34">
    <property type="entry name" value="CYSTEINE DESULFURASE"/>
    <property type="match status" value="1"/>
</dbReference>
<sequence>MFIYLDHAATTPLHPEVKQAMLPYFDQQFGNPSSLHQFGREARAGIEQSRRLVAEALQVKPQQIIFTSGGTEADNLAIIGMAQAQAAIGKKHIITSTIEHHAVLDACHHLEKIGFKVTYIPVDHTGKVDPFHIEQAITSDTALISIMWANNETGVLQPIAEIGQIASQHQIPFHSDAVQAIGMVELDLASMHVDLLTISAHKINGPKGVGALYLKDNLNWSPRQFGGTQERRRRPGTENVSGIVGFGKAIELASQFRADHIKQMSRLRDAFLDQLEVPYEVNGDLNQSLSHILNLSFPGMQTEVMLMNLDLAGIACASGSACTSGTLEVSHVLKAMKLDEERIQTAIRFSFGWGTTQEQLLITAKEISKIYQRLITNVC</sequence>
<dbReference type="InterPro" id="IPR015424">
    <property type="entry name" value="PyrdxlP-dep_Trfase"/>
</dbReference>
<comment type="catalytic activity">
    <reaction evidence="9">
        <text>(sulfur carrier)-H + L-cysteine = (sulfur carrier)-SH + L-alanine</text>
        <dbReference type="Rhea" id="RHEA:43892"/>
        <dbReference type="Rhea" id="RHEA-COMP:14737"/>
        <dbReference type="Rhea" id="RHEA-COMP:14739"/>
        <dbReference type="ChEBI" id="CHEBI:29917"/>
        <dbReference type="ChEBI" id="CHEBI:35235"/>
        <dbReference type="ChEBI" id="CHEBI:57972"/>
        <dbReference type="ChEBI" id="CHEBI:64428"/>
        <dbReference type="EC" id="2.8.1.7"/>
    </reaction>
</comment>
<dbReference type="InterPro" id="IPR020578">
    <property type="entry name" value="Aminotrans_V_PyrdxlP_BS"/>
</dbReference>
<evidence type="ECO:0000256" key="5">
    <source>
        <dbReference type="ARBA" id="ARBA00022723"/>
    </source>
</evidence>
<evidence type="ECO:0000256" key="7">
    <source>
        <dbReference type="ARBA" id="ARBA00023004"/>
    </source>
</evidence>
<dbReference type="PANTHER" id="PTHR11601">
    <property type="entry name" value="CYSTEINE DESULFURYLASE FAMILY MEMBER"/>
    <property type="match status" value="1"/>
</dbReference>
<evidence type="ECO:0000313" key="12">
    <source>
        <dbReference type="EMBL" id="SHE78191.1"/>
    </source>
</evidence>
<dbReference type="InterPro" id="IPR015421">
    <property type="entry name" value="PyrdxlP-dep_Trfase_major"/>
</dbReference>
<dbReference type="FunFam" id="3.40.640.10:FF:000084">
    <property type="entry name" value="IscS-like cysteine desulfurase"/>
    <property type="match status" value="1"/>
</dbReference>
<gene>
    <name evidence="12" type="ORF">SAMN05444392_103123</name>
</gene>
<feature type="domain" description="Aminotransferase class V" evidence="11">
    <location>
        <begin position="3"/>
        <end position="360"/>
    </location>
</feature>
<protein>
    <recommendedName>
        <fullName evidence="3">cysteine desulfurase</fullName>
        <ecNumber evidence="3">2.8.1.7</ecNumber>
    </recommendedName>
</protein>
<dbReference type="AlphaFoldDB" id="A0A1M4WA93"/>
<name>A0A1M4WA93_9BACL</name>
<dbReference type="RefSeq" id="WP_073154219.1">
    <property type="nucleotide sequence ID" value="NZ_FQVL01000003.1"/>
</dbReference>
<evidence type="ECO:0000313" key="13">
    <source>
        <dbReference type="Proteomes" id="UP000184476"/>
    </source>
</evidence>
<organism evidence="12 13">
    <name type="scientific">Seinonella peptonophila</name>
    <dbReference type="NCBI Taxonomy" id="112248"/>
    <lineage>
        <taxon>Bacteria</taxon>
        <taxon>Bacillati</taxon>
        <taxon>Bacillota</taxon>
        <taxon>Bacilli</taxon>
        <taxon>Bacillales</taxon>
        <taxon>Thermoactinomycetaceae</taxon>
        <taxon>Seinonella</taxon>
    </lineage>
</organism>
<keyword evidence="5" id="KW-0479">Metal-binding</keyword>
<dbReference type="PIRSF" id="PIRSF005572">
    <property type="entry name" value="NifS"/>
    <property type="match status" value="1"/>
</dbReference>
<keyword evidence="8" id="KW-0411">Iron-sulfur</keyword>
<dbReference type="GO" id="GO:0031071">
    <property type="term" value="F:cysteine desulfurase activity"/>
    <property type="evidence" value="ECO:0007669"/>
    <property type="project" value="UniProtKB-EC"/>
</dbReference>
<comment type="similarity">
    <text evidence="2">Belongs to the class-V pyridoxal-phosphate-dependent aminotransferase family. NifS/IscS subfamily.</text>
</comment>
<dbReference type="Gene3D" id="3.40.640.10">
    <property type="entry name" value="Type I PLP-dependent aspartate aminotransferase-like (Major domain)"/>
    <property type="match status" value="1"/>
</dbReference>
<dbReference type="Proteomes" id="UP000184476">
    <property type="component" value="Unassembled WGS sequence"/>
</dbReference>
<evidence type="ECO:0000256" key="1">
    <source>
        <dbReference type="ARBA" id="ARBA00001933"/>
    </source>
</evidence>
<evidence type="ECO:0000256" key="8">
    <source>
        <dbReference type="ARBA" id="ARBA00023014"/>
    </source>
</evidence>